<evidence type="ECO:0000313" key="2">
    <source>
        <dbReference type="EMBL" id="RPJ66802.1"/>
    </source>
</evidence>
<dbReference type="OrthoDB" id="6412825at2"/>
<accession>A0A3N5Y009</accession>
<dbReference type="Proteomes" id="UP000275281">
    <property type="component" value="Unassembled WGS sequence"/>
</dbReference>
<gene>
    <name evidence="2" type="ORF">DRW07_12050</name>
</gene>
<dbReference type="AlphaFoldDB" id="A0A3N5Y009"/>
<dbReference type="PANTHER" id="PTHR42785">
    <property type="entry name" value="DNA TOPOISOMERASE, TYPE IA, CORE"/>
    <property type="match status" value="1"/>
</dbReference>
<feature type="domain" description="DNA topoisomerase type IA zn finger" evidence="1">
    <location>
        <begin position="111"/>
        <end position="148"/>
    </location>
</feature>
<proteinExistence type="predicted"/>
<feature type="domain" description="DNA topoisomerase type IA zn finger" evidence="1">
    <location>
        <begin position="151"/>
        <end position="167"/>
    </location>
</feature>
<dbReference type="GO" id="GO:0003917">
    <property type="term" value="F:DNA topoisomerase type I (single strand cut, ATP-independent) activity"/>
    <property type="evidence" value="ECO:0007669"/>
    <property type="project" value="InterPro"/>
</dbReference>
<dbReference type="GO" id="GO:0005694">
    <property type="term" value="C:chromosome"/>
    <property type="evidence" value="ECO:0007669"/>
    <property type="project" value="InterPro"/>
</dbReference>
<dbReference type="InterPro" id="IPR013498">
    <property type="entry name" value="Topo_IA_Znf"/>
</dbReference>
<evidence type="ECO:0000259" key="1">
    <source>
        <dbReference type="Pfam" id="PF01396"/>
    </source>
</evidence>
<dbReference type="Gene3D" id="3.30.65.10">
    <property type="entry name" value="Bacterial Topoisomerase I, domain 1"/>
    <property type="match status" value="3"/>
</dbReference>
<sequence>MVRGVDKTLFGSNGPGSGTPDCPKCGAPLTFKSSKRGPFYGCSNYPQCDFSKPLHDASVSILKQIEGVNCPQCHGDLAVKKGRFGLFIGCMNYPDCHFIGHLNNEEDTSVPCPSCKTGELFEKTNRFGKRFYTCSNYPKCRYVVNLPPVNRACPLCGWKILIKKGEKRMCPQRDCEYQEDDTGTK</sequence>
<dbReference type="GO" id="GO:0003677">
    <property type="term" value="F:DNA binding"/>
    <property type="evidence" value="ECO:0007669"/>
    <property type="project" value="InterPro"/>
</dbReference>
<dbReference type="RefSeq" id="WP_124028158.1">
    <property type="nucleotide sequence ID" value="NZ_JBHRSN010000006.1"/>
</dbReference>
<dbReference type="SUPFAM" id="SSF57783">
    <property type="entry name" value="Zinc beta-ribbon"/>
    <property type="match status" value="2"/>
</dbReference>
<dbReference type="PANTHER" id="PTHR42785:SF1">
    <property type="entry name" value="DNA TOPOISOMERASE"/>
    <property type="match status" value="1"/>
</dbReference>
<protein>
    <recommendedName>
        <fullName evidence="1">DNA topoisomerase type IA zn finger domain-containing protein</fullName>
    </recommendedName>
</protein>
<dbReference type="InterPro" id="IPR000380">
    <property type="entry name" value="Topo_IA"/>
</dbReference>
<reference evidence="2 3" key="1">
    <citation type="submission" date="2018-11" db="EMBL/GenBank/DDBJ databases">
        <authorList>
            <person name="Ye M.-Q."/>
            <person name="Du Z.-J."/>
        </authorList>
    </citation>
    <scope>NUCLEOTIDE SEQUENCE [LARGE SCALE GENOMIC DNA]</scope>
    <source>
        <strain evidence="2 3">U0105</strain>
    </source>
</reference>
<feature type="domain" description="DNA topoisomerase type IA zn finger" evidence="1">
    <location>
        <begin position="68"/>
        <end position="103"/>
    </location>
</feature>
<keyword evidence="3" id="KW-1185">Reference proteome</keyword>
<feature type="domain" description="DNA topoisomerase type IA zn finger" evidence="1">
    <location>
        <begin position="21"/>
        <end position="55"/>
    </location>
</feature>
<comment type="caution">
    <text evidence="2">The sequence shown here is derived from an EMBL/GenBank/DDBJ whole genome shotgun (WGS) entry which is preliminary data.</text>
</comment>
<evidence type="ECO:0000313" key="3">
    <source>
        <dbReference type="Proteomes" id="UP000275281"/>
    </source>
</evidence>
<organism evidence="2 3">
    <name type="scientific">Alteromonas sediminis</name>
    <dbReference type="NCBI Taxonomy" id="2259342"/>
    <lineage>
        <taxon>Bacteria</taxon>
        <taxon>Pseudomonadati</taxon>
        <taxon>Pseudomonadota</taxon>
        <taxon>Gammaproteobacteria</taxon>
        <taxon>Alteromonadales</taxon>
        <taxon>Alteromonadaceae</taxon>
        <taxon>Alteromonas/Salinimonas group</taxon>
        <taxon>Alteromonas</taxon>
    </lineage>
</organism>
<name>A0A3N5Y009_9ALTE</name>
<dbReference type="EMBL" id="RPOK01000003">
    <property type="protein sequence ID" value="RPJ66802.1"/>
    <property type="molecule type" value="Genomic_DNA"/>
</dbReference>
<dbReference type="GO" id="GO:0006265">
    <property type="term" value="P:DNA topological change"/>
    <property type="evidence" value="ECO:0007669"/>
    <property type="project" value="InterPro"/>
</dbReference>
<dbReference type="Pfam" id="PF01396">
    <property type="entry name" value="Zn_ribbon_Top1"/>
    <property type="match status" value="4"/>
</dbReference>